<dbReference type="GO" id="GO:0008987">
    <property type="term" value="F:quinolinate synthetase A activity"/>
    <property type="evidence" value="ECO:0007669"/>
    <property type="project" value="UniProtKB-UniRule"/>
</dbReference>
<dbReference type="InterPro" id="IPR036094">
    <property type="entry name" value="NadA_sf"/>
</dbReference>
<dbReference type="PANTHER" id="PTHR30573">
    <property type="entry name" value="QUINOLINATE SYNTHETASE A"/>
    <property type="match status" value="1"/>
</dbReference>
<evidence type="ECO:0000313" key="11">
    <source>
        <dbReference type="Proteomes" id="UP000317894"/>
    </source>
</evidence>
<dbReference type="InterPro" id="IPR003473">
    <property type="entry name" value="NadA"/>
</dbReference>
<gene>
    <name evidence="9 10" type="primary">nadA</name>
    <name evidence="10" type="ORF">FMM06_11545</name>
</gene>
<evidence type="ECO:0000256" key="3">
    <source>
        <dbReference type="ARBA" id="ARBA00022485"/>
    </source>
</evidence>
<keyword evidence="8 9" id="KW-0411">Iron-sulfur</keyword>
<dbReference type="InterPro" id="IPR023066">
    <property type="entry name" value="Quinolinate_synth_type2"/>
</dbReference>
<evidence type="ECO:0000256" key="8">
    <source>
        <dbReference type="ARBA" id="ARBA00023014"/>
    </source>
</evidence>
<dbReference type="GO" id="GO:0034628">
    <property type="term" value="P:'de novo' NAD+ biosynthetic process from L-aspartate"/>
    <property type="evidence" value="ECO:0007669"/>
    <property type="project" value="TreeGrafter"/>
</dbReference>
<feature type="binding site" evidence="9">
    <location>
        <position position="52"/>
    </location>
    <ligand>
        <name>iminosuccinate</name>
        <dbReference type="ChEBI" id="CHEBI:77875"/>
    </ligand>
</feature>
<feature type="binding site" evidence="9">
    <location>
        <begin position="209"/>
        <end position="211"/>
    </location>
    <ligand>
        <name>iminosuccinate</name>
        <dbReference type="ChEBI" id="CHEBI:77875"/>
    </ligand>
</feature>
<reference evidence="10 11" key="1">
    <citation type="submission" date="2019-07" db="EMBL/GenBank/DDBJ databases">
        <title>Novel species isolated from glacier.</title>
        <authorList>
            <person name="Liu Q."/>
            <person name="Xin Y.-H."/>
        </authorList>
    </citation>
    <scope>NUCLEOTIDE SEQUENCE [LARGE SCALE GENOMIC DNA]</scope>
    <source>
        <strain evidence="10 11">LB1R16</strain>
    </source>
</reference>
<keyword evidence="5 9" id="KW-0808">Transferase</keyword>
<feature type="binding site" evidence="9">
    <location>
        <position position="183"/>
    </location>
    <ligand>
        <name>[4Fe-4S] cluster</name>
        <dbReference type="ChEBI" id="CHEBI:49883"/>
    </ligand>
</feature>
<feature type="binding site" evidence="9">
    <location>
        <position position="226"/>
    </location>
    <ligand>
        <name>iminosuccinate</name>
        <dbReference type="ChEBI" id="CHEBI:77875"/>
    </ligand>
</feature>
<dbReference type="RefSeq" id="WP_144237543.1">
    <property type="nucleotide sequence ID" value="NZ_VJWA01000002.1"/>
</dbReference>
<dbReference type="NCBIfam" id="NF006878">
    <property type="entry name" value="PRK09375.1-2"/>
    <property type="match status" value="1"/>
</dbReference>
<keyword evidence="6 9" id="KW-0479">Metal-binding</keyword>
<dbReference type="NCBIfam" id="TIGR00550">
    <property type="entry name" value="nadA"/>
    <property type="match status" value="1"/>
</dbReference>
<comment type="pathway">
    <text evidence="1 9">Cofactor biosynthesis; NAD(+) biosynthesis; quinolinate from iminoaspartate: step 1/1.</text>
</comment>
<dbReference type="SUPFAM" id="SSF142754">
    <property type="entry name" value="NadA-like"/>
    <property type="match status" value="1"/>
</dbReference>
<proteinExistence type="inferred from homology"/>
<dbReference type="OrthoDB" id="9801204at2"/>
<comment type="catalytic activity">
    <reaction evidence="9">
        <text>iminosuccinate + dihydroxyacetone phosphate = quinolinate + phosphate + 2 H2O + H(+)</text>
        <dbReference type="Rhea" id="RHEA:25888"/>
        <dbReference type="ChEBI" id="CHEBI:15377"/>
        <dbReference type="ChEBI" id="CHEBI:15378"/>
        <dbReference type="ChEBI" id="CHEBI:29959"/>
        <dbReference type="ChEBI" id="CHEBI:43474"/>
        <dbReference type="ChEBI" id="CHEBI:57642"/>
        <dbReference type="ChEBI" id="CHEBI:77875"/>
        <dbReference type="EC" id="2.5.1.72"/>
    </reaction>
</comment>
<evidence type="ECO:0000256" key="1">
    <source>
        <dbReference type="ARBA" id="ARBA00005065"/>
    </source>
</evidence>
<feature type="binding site" evidence="9">
    <location>
        <position position="35"/>
    </location>
    <ligand>
        <name>iminosuccinate</name>
        <dbReference type="ChEBI" id="CHEBI:77875"/>
    </ligand>
</feature>
<evidence type="ECO:0000256" key="9">
    <source>
        <dbReference type="HAMAP-Rule" id="MF_00568"/>
    </source>
</evidence>
<name>A0A552U7Z3_9SPHN</name>
<protein>
    <recommendedName>
        <fullName evidence="2 9">Quinolinate synthase</fullName>
        <ecNumber evidence="2 9">2.5.1.72</ecNumber>
    </recommendedName>
</protein>
<keyword evidence="4 9" id="KW-0662">Pyridine nucleotide biosynthesis</keyword>
<evidence type="ECO:0000256" key="4">
    <source>
        <dbReference type="ARBA" id="ARBA00022642"/>
    </source>
</evidence>
<evidence type="ECO:0000256" key="7">
    <source>
        <dbReference type="ARBA" id="ARBA00023004"/>
    </source>
</evidence>
<feature type="binding site" evidence="9">
    <location>
        <position position="140"/>
    </location>
    <ligand>
        <name>iminosuccinate</name>
        <dbReference type="ChEBI" id="CHEBI:77875"/>
    </ligand>
</feature>
<evidence type="ECO:0000256" key="5">
    <source>
        <dbReference type="ARBA" id="ARBA00022679"/>
    </source>
</evidence>
<dbReference type="EMBL" id="VJWA01000002">
    <property type="protein sequence ID" value="TRW14338.1"/>
    <property type="molecule type" value="Genomic_DNA"/>
</dbReference>
<sequence length="331" mass="35919">MNAPITPFGRNPTGVDLRAEIDRLRKEKNAVILAHYYQDPVLQDLADFVGDSLDLSRKAAATTADVIAFCGVRFMAEVAKILSPEKTVVLPDMAAGCSLEDSCPPDAFGAFRNAHPDHISLTYINCSAAVKAHSDIIVTSSSAEKIIAQLPMDQKIIFAPDKHLGAYLNRKTGRDMLLWDGSCIVHEAFSETELLKLIALHPGAPVAAHPECPGYILDHAQFVGSTTAILEWSIASPAQTIIVATEPNIIHQMQLKAPHKNFIGAPGADGNCNCNMCPYMALNTLEKLYLCLRDLQPVITVPEEIRLRAKLPLDRMLEMAAAVSSTPVKGD</sequence>
<evidence type="ECO:0000256" key="2">
    <source>
        <dbReference type="ARBA" id="ARBA00012669"/>
    </source>
</evidence>
<evidence type="ECO:0000313" key="10">
    <source>
        <dbReference type="EMBL" id="TRW14338.1"/>
    </source>
</evidence>
<dbReference type="HAMAP" id="MF_00568">
    <property type="entry name" value="NadA_type2"/>
    <property type="match status" value="1"/>
</dbReference>
<keyword evidence="7 9" id="KW-0408">Iron</keyword>
<comment type="similarity">
    <text evidence="9">Belongs to the quinolinate synthase family. Type 2 subfamily.</text>
</comment>
<keyword evidence="9" id="KW-0963">Cytoplasm</keyword>
<feature type="binding site" evidence="9">
    <location>
        <position position="97"/>
    </location>
    <ligand>
        <name>[4Fe-4S] cluster</name>
        <dbReference type="ChEBI" id="CHEBI:49883"/>
    </ligand>
</feature>
<comment type="subcellular location">
    <subcellularLocation>
        <location evidence="9">Cytoplasm</location>
    </subcellularLocation>
</comment>
<comment type="cofactor">
    <cofactor evidence="9">
        <name>[4Fe-4S] cluster</name>
        <dbReference type="ChEBI" id="CHEBI:49883"/>
    </cofactor>
    <text evidence="9">Binds 1 [4Fe-4S] cluster per subunit.</text>
</comment>
<dbReference type="Gene3D" id="3.40.50.10800">
    <property type="entry name" value="NadA-like"/>
    <property type="match status" value="3"/>
</dbReference>
<dbReference type="UniPathway" id="UPA00253">
    <property type="reaction ID" value="UER00327"/>
</dbReference>
<dbReference type="GO" id="GO:0046872">
    <property type="term" value="F:metal ion binding"/>
    <property type="evidence" value="ECO:0007669"/>
    <property type="project" value="UniProtKB-KW"/>
</dbReference>
<dbReference type="GO" id="GO:0051539">
    <property type="term" value="F:4 iron, 4 sulfur cluster binding"/>
    <property type="evidence" value="ECO:0007669"/>
    <property type="project" value="UniProtKB-KW"/>
</dbReference>
<dbReference type="EC" id="2.5.1.72" evidence="2 9"/>
<evidence type="ECO:0000256" key="6">
    <source>
        <dbReference type="ARBA" id="ARBA00022723"/>
    </source>
</evidence>
<comment type="function">
    <text evidence="9">Catalyzes the condensation of iminoaspartate with dihydroxyacetone phosphate to form quinolinate.</text>
</comment>
<comment type="caution">
    <text evidence="10">The sequence shown here is derived from an EMBL/GenBank/DDBJ whole genome shotgun (WGS) entry which is preliminary data.</text>
</comment>
<dbReference type="Pfam" id="PF02445">
    <property type="entry name" value="NadA"/>
    <property type="match status" value="1"/>
</dbReference>
<dbReference type="AlphaFoldDB" id="A0A552U7Z3"/>
<dbReference type="Proteomes" id="UP000317894">
    <property type="component" value="Unassembled WGS sequence"/>
</dbReference>
<keyword evidence="3 9" id="KW-0004">4Fe-4S</keyword>
<feature type="binding site" evidence="9">
    <location>
        <begin position="123"/>
        <end position="125"/>
    </location>
    <ligand>
        <name>iminosuccinate</name>
        <dbReference type="ChEBI" id="CHEBI:77875"/>
    </ligand>
</feature>
<keyword evidence="11" id="KW-1185">Reference proteome</keyword>
<feature type="binding site" evidence="9">
    <location>
        <position position="277"/>
    </location>
    <ligand>
        <name>[4Fe-4S] cluster</name>
        <dbReference type="ChEBI" id="CHEBI:49883"/>
    </ligand>
</feature>
<accession>A0A552U7Z3</accession>
<dbReference type="GO" id="GO:0005829">
    <property type="term" value="C:cytosol"/>
    <property type="evidence" value="ECO:0007669"/>
    <property type="project" value="TreeGrafter"/>
</dbReference>
<organism evidence="10 11">
    <name type="scientific">Glacieibacterium frigidum</name>
    <dbReference type="NCBI Taxonomy" id="2593303"/>
    <lineage>
        <taxon>Bacteria</taxon>
        <taxon>Pseudomonadati</taxon>
        <taxon>Pseudomonadota</taxon>
        <taxon>Alphaproteobacteria</taxon>
        <taxon>Sphingomonadales</taxon>
        <taxon>Sphingosinicellaceae</taxon>
        <taxon>Glacieibacterium</taxon>
    </lineage>
</organism>
<dbReference type="PANTHER" id="PTHR30573:SF0">
    <property type="entry name" value="QUINOLINATE SYNTHASE, CHLOROPLASTIC"/>
    <property type="match status" value="1"/>
</dbReference>